<reference evidence="1 2" key="1">
    <citation type="journal article" date="2007" name="PLoS Genet.">
        <title>Patterns and implications of gene gain and loss in the evolution of Prochlorococcus.</title>
        <authorList>
            <person name="Kettler G.C."/>
            <person name="Martiny A.C."/>
            <person name="Huang K."/>
            <person name="Zucker J."/>
            <person name="Coleman M.L."/>
            <person name="Rodrigue S."/>
            <person name="Chen F."/>
            <person name="Lapidus A."/>
            <person name="Ferriera S."/>
            <person name="Johnson J."/>
            <person name="Steglich C."/>
            <person name="Church G.M."/>
            <person name="Richardson P."/>
            <person name="Chisholm S.W."/>
        </authorList>
    </citation>
    <scope>NUCLEOTIDE SEQUENCE [LARGE SCALE GENOMIC DNA]</scope>
    <source>
        <strain evidence="2">MIT 9211</strain>
    </source>
</reference>
<dbReference type="RefSeq" id="WP_012195386.1">
    <property type="nucleotide sequence ID" value="NC_009976.1"/>
</dbReference>
<dbReference type="HOGENOM" id="CLU_2094670_0_0_3"/>
<accession>A9BAA2</accession>
<evidence type="ECO:0000313" key="2">
    <source>
        <dbReference type="Proteomes" id="UP000000788"/>
    </source>
</evidence>
<dbReference type="Proteomes" id="UP000000788">
    <property type="component" value="Chromosome"/>
</dbReference>
<dbReference type="AlphaFoldDB" id="A9BAA2"/>
<sequence length="118" mass="13391">MGNLYKLRIVTLIPIALLLGGCPIKDRLNFKSDPTEEIQSEVKLKETLEVSISCNRETIQKYLDEGWEIVDSSTSEVACSWKTKKANDDCDITLDKGCRITVPDILGEEILYILEREQ</sequence>
<dbReference type="STRING" id="93059.P9211_08331"/>
<dbReference type="PROSITE" id="PS51257">
    <property type="entry name" value="PROKAR_LIPOPROTEIN"/>
    <property type="match status" value="1"/>
</dbReference>
<keyword evidence="2" id="KW-1185">Reference proteome</keyword>
<dbReference type="EMBL" id="CP000878">
    <property type="protein sequence ID" value="ABX08764.1"/>
    <property type="molecule type" value="Genomic_DNA"/>
</dbReference>
<name>A9BAA2_PROM4</name>
<proteinExistence type="predicted"/>
<dbReference type="KEGG" id="pmj:P9211_08331"/>
<dbReference type="eggNOG" id="ENOG503220P">
    <property type="taxonomic scope" value="Bacteria"/>
</dbReference>
<protein>
    <submittedName>
        <fullName evidence="1">Possible Alpha-2-macroglobulin family N-termin</fullName>
    </submittedName>
</protein>
<dbReference type="OrthoDB" id="541375at2"/>
<organism evidence="1 2">
    <name type="scientific">Prochlorococcus marinus (strain MIT 9211)</name>
    <dbReference type="NCBI Taxonomy" id="93059"/>
    <lineage>
        <taxon>Bacteria</taxon>
        <taxon>Bacillati</taxon>
        <taxon>Cyanobacteriota</taxon>
        <taxon>Cyanophyceae</taxon>
        <taxon>Synechococcales</taxon>
        <taxon>Prochlorococcaceae</taxon>
        <taxon>Prochlorococcus</taxon>
    </lineage>
</organism>
<evidence type="ECO:0000313" key="1">
    <source>
        <dbReference type="EMBL" id="ABX08764.1"/>
    </source>
</evidence>
<gene>
    <name evidence="1" type="ordered locus">P9211_08331</name>
</gene>